<dbReference type="OrthoDB" id="10410502at2759"/>
<feature type="transmembrane region" description="Helical" evidence="2">
    <location>
        <begin position="40"/>
        <end position="58"/>
    </location>
</feature>
<reference evidence="4 5" key="1">
    <citation type="submission" date="2014-09" db="EMBL/GenBank/DDBJ databases">
        <authorList>
            <person name="Magalhaes I.L.F."/>
            <person name="Oliveira U."/>
            <person name="Santos F.R."/>
            <person name="Vidigal T.H.D.A."/>
            <person name="Brescovit A.D."/>
            <person name="Santos A.J."/>
        </authorList>
    </citation>
    <scope>NUCLEOTIDE SEQUENCE [LARGE SCALE GENOMIC DNA]</scope>
</reference>
<evidence type="ECO:0000256" key="2">
    <source>
        <dbReference type="SAM" id="Phobius"/>
    </source>
</evidence>
<keyword evidence="2" id="KW-0472">Membrane</keyword>
<name>A0A0P1B880_9BASI</name>
<evidence type="ECO:0000313" key="5">
    <source>
        <dbReference type="Proteomes" id="UP000054845"/>
    </source>
</evidence>
<feature type="chain" id="PRO_5006059260" evidence="3">
    <location>
        <begin position="20"/>
        <end position="178"/>
    </location>
</feature>
<dbReference type="AlphaFoldDB" id="A0A0P1B880"/>
<feature type="signal peptide" evidence="3">
    <location>
        <begin position="1"/>
        <end position="19"/>
    </location>
</feature>
<evidence type="ECO:0000256" key="1">
    <source>
        <dbReference type="SAM" id="MobiDB-lite"/>
    </source>
</evidence>
<keyword evidence="3" id="KW-0732">Signal</keyword>
<keyword evidence="2" id="KW-0812">Transmembrane</keyword>
<evidence type="ECO:0000256" key="3">
    <source>
        <dbReference type="SAM" id="SignalP"/>
    </source>
</evidence>
<evidence type="ECO:0000313" key="4">
    <source>
        <dbReference type="EMBL" id="CEH11692.1"/>
    </source>
</evidence>
<accession>A0A0P1B880</accession>
<organism evidence="4 5">
    <name type="scientific">Ceraceosorus bombacis</name>
    <dbReference type="NCBI Taxonomy" id="401625"/>
    <lineage>
        <taxon>Eukaryota</taxon>
        <taxon>Fungi</taxon>
        <taxon>Dikarya</taxon>
        <taxon>Basidiomycota</taxon>
        <taxon>Ustilaginomycotina</taxon>
        <taxon>Exobasidiomycetes</taxon>
        <taxon>Ceraceosorales</taxon>
        <taxon>Ceraceosoraceae</taxon>
        <taxon>Ceraceosorus</taxon>
    </lineage>
</organism>
<protein>
    <submittedName>
        <fullName evidence="4">Uncharacterized protein</fullName>
    </submittedName>
</protein>
<keyword evidence="2" id="KW-1133">Transmembrane helix</keyword>
<sequence length="178" mass="19388">MRPMLLLIGLAFSLGAVAAHPVPSSAPATGRNLIEISMKLIIVLLALFLSFGTMAALARSLPTEEPKNVGISLVISTLQGRLPPWLRRMTNMPVQTQMQMNRRERKSGEKICKAAIKSKKEECESMSAGKEKKRCKAEVVDLKEHCKFGAEEPKKQKCKPLPVGLGGLGPQVQENGCP</sequence>
<dbReference type="EMBL" id="CCYA01000065">
    <property type="protein sequence ID" value="CEH11692.1"/>
    <property type="molecule type" value="Genomic_DNA"/>
</dbReference>
<dbReference type="Proteomes" id="UP000054845">
    <property type="component" value="Unassembled WGS sequence"/>
</dbReference>
<proteinExistence type="predicted"/>
<keyword evidence="5" id="KW-1185">Reference proteome</keyword>
<feature type="region of interest" description="Disordered" evidence="1">
    <location>
        <begin position="159"/>
        <end position="178"/>
    </location>
</feature>